<gene>
    <name evidence="3" type="ORF">FMOSSE_LOCUS6635</name>
</gene>
<name>A0A9N9B3H8_FUNMO</name>
<dbReference type="AlphaFoldDB" id="A0A9N9B3H8"/>
<feature type="transmembrane region" description="Helical" evidence="2">
    <location>
        <begin position="55"/>
        <end position="76"/>
    </location>
</feature>
<evidence type="ECO:0000256" key="1">
    <source>
        <dbReference type="SAM" id="MobiDB-lite"/>
    </source>
</evidence>
<keyword evidence="2" id="KW-1133">Transmembrane helix</keyword>
<sequence length="494" mass="55887">MAYFHNAFVSIFLYKSGNSNVNVSNILKIIFNLSGVSLSVITYIAIMIIKQCEIFNYLTTLSNFFYRSALAAFLLWRLKQIEYSTWDRWISLGLFFTRTILNILVIVTINNSSEEVNIEPICTLGAALSKYFQLGYICLDLLIDTFVTIRLVQILNDGNRNSAEVNSIIGRTQSSTRRTTLFTAVLYWNFLRLTIDFLYNGITVIILFKGYLDIDIVPFELLLCFVTISQSYLITVDAEIVKVIEGRNLDNFNSNDLEWLSGNSNGDGVPPPINFVSIPSSRTQVAARSVSSIYHRILQRTTSSNYLHSNNDPSRRLNNTHSWFTTSSSSPTFPTVPSRRQLNLNSRQTSNSSILQVKRPTNTLRHTASFQLDKGKFVVVSMQRLTFFEWANMVTGHNDDTSNCSKCSAHNNSSPNTPIIEEIPDIPPVPTHQRSFTHQRQFSQEDSEALLPALAHISQSRRGSDTSTMTSSTSQTKTNDNFPMSDLNCKHSFM</sequence>
<feature type="transmembrane region" description="Helical" evidence="2">
    <location>
        <begin position="29"/>
        <end position="49"/>
    </location>
</feature>
<comment type="caution">
    <text evidence="3">The sequence shown here is derived from an EMBL/GenBank/DDBJ whole genome shotgun (WGS) entry which is preliminary data.</text>
</comment>
<evidence type="ECO:0000313" key="3">
    <source>
        <dbReference type="EMBL" id="CAG8554377.1"/>
    </source>
</evidence>
<dbReference type="Proteomes" id="UP000789375">
    <property type="component" value="Unassembled WGS sequence"/>
</dbReference>
<feature type="transmembrane region" description="Helical" evidence="2">
    <location>
        <begin position="88"/>
        <end position="109"/>
    </location>
</feature>
<reference evidence="3" key="1">
    <citation type="submission" date="2021-06" db="EMBL/GenBank/DDBJ databases">
        <authorList>
            <person name="Kallberg Y."/>
            <person name="Tangrot J."/>
            <person name="Rosling A."/>
        </authorList>
    </citation>
    <scope>NUCLEOTIDE SEQUENCE</scope>
    <source>
        <strain evidence="3">87-6 pot B 2015</strain>
    </source>
</reference>
<evidence type="ECO:0000256" key="2">
    <source>
        <dbReference type="SAM" id="Phobius"/>
    </source>
</evidence>
<keyword evidence="2" id="KW-0812">Transmembrane</keyword>
<feature type="compositionally biased region" description="Low complexity" evidence="1">
    <location>
        <begin position="465"/>
        <end position="478"/>
    </location>
</feature>
<accession>A0A9N9B3H8</accession>
<proteinExistence type="predicted"/>
<dbReference type="EMBL" id="CAJVPP010001418">
    <property type="protein sequence ID" value="CAG8554377.1"/>
    <property type="molecule type" value="Genomic_DNA"/>
</dbReference>
<keyword evidence="2" id="KW-0472">Membrane</keyword>
<evidence type="ECO:0000313" key="4">
    <source>
        <dbReference type="Proteomes" id="UP000789375"/>
    </source>
</evidence>
<protein>
    <submittedName>
        <fullName evidence="3">9096_t:CDS:1</fullName>
    </submittedName>
</protein>
<keyword evidence="4" id="KW-1185">Reference proteome</keyword>
<feature type="region of interest" description="Disordered" evidence="1">
    <location>
        <begin position="457"/>
        <end position="494"/>
    </location>
</feature>
<organism evidence="3 4">
    <name type="scientific">Funneliformis mosseae</name>
    <name type="common">Endomycorrhizal fungus</name>
    <name type="synonym">Glomus mosseae</name>
    <dbReference type="NCBI Taxonomy" id="27381"/>
    <lineage>
        <taxon>Eukaryota</taxon>
        <taxon>Fungi</taxon>
        <taxon>Fungi incertae sedis</taxon>
        <taxon>Mucoromycota</taxon>
        <taxon>Glomeromycotina</taxon>
        <taxon>Glomeromycetes</taxon>
        <taxon>Glomerales</taxon>
        <taxon>Glomeraceae</taxon>
        <taxon>Funneliformis</taxon>
    </lineage>
</organism>